<sequence>MNHEATWWLLRASVWLTGTSLAVLILTRCQPLQRPGWHRWAWGVVLAQGLIFVPLSWKVPKPDWWPSTTLSTPSAETDAPQEFAAGPFERLAFTPLFPATAHAQPGFFTWTPNTPARERPRQVSAESRKSSTLASVMERGSLAGWLAAAWGLGAAAVLFLFVRNFLRLRRALGACHTARNRWAVELRQLCQELRLRRPVRLDVHPYLGPCLCWTPVGYRVIVPVRLWNRLSQPERLAVLHHELCHLRRGDVWTACAARLVVALHWFNPMAWQSARRFEESAEWACDAQLAREAPARVTALANALLAAAQGPDQCPALALSATGGSLAERVRRLLIRSTFEDKLMHKLAWIGILAGLAVAGGIRLSWEGAPIKADEPVVSGGVAAESRPQGTSAGDISQAESAALNEFARRIMVDEHPVLAKFIQVLKTPTGQIVMADRAAVTAQEEQPSADMSSQWQAFVTQVFESRDGKAVVNPAAAPRLAEFVRAVEQGEEEAKAIGRVFREVAPLIVDAGEPAAVLRKFLQHEAAPIFVYHSDLRMRLHPGLAQVEEQFAEHLVRTRDGRYVVRPARRALVEQRLDLVEKFEAPLSRFEKELAAWADDLVAADAQHKRLAETLRLPSFARYIAFDFVPEDSQRIEEDLEGMFHLLEDATNDTASGLRLDPASEAYKDLNERIDRFRAVWEAREELAAPLRHIADRMDATDDLQRRLQAFLRTEFALMSVIRQMQYQPVGVEEAAREWLSQMITRNDAGRYELTVESTEDLQNQIEQFFREFREVRRRGRVVDEFAAQIEDTRLKSAFSSLLGKLQLGELMAALIERPEVDGLARWFEQHFEETPEGLKLYEWAAPNIEQVLSDAAELERQAAKQDF</sequence>
<feature type="domain" description="Peptidase M56" evidence="2">
    <location>
        <begin position="93"/>
        <end position="330"/>
    </location>
</feature>
<dbReference type="InterPro" id="IPR008756">
    <property type="entry name" value="Peptidase_M56"/>
</dbReference>
<dbReference type="CDD" id="cd07341">
    <property type="entry name" value="M56_BlaR1_MecR1_like"/>
    <property type="match status" value="1"/>
</dbReference>
<reference evidence="3" key="1">
    <citation type="journal article" date="2020" name="mSystems">
        <title>Genome- and Community-Level Interaction Insights into Carbon Utilization and Element Cycling Functions of Hydrothermarchaeota in Hydrothermal Sediment.</title>
        <authorList>
            <person name="Zhou Z."/>
            <person name="Liu Y."/>
            <person name="Xu W."/>
            <person name="Pan J."/>
            <person name="Luo Z.H."/>
            <person name="Li M."/>
        </authorList>
    </citation>
    <scope>NUCLEOTIDE SEQUENCE [LARGE SCALE GENOMIC DNA]</scope>
    <source>
        <strain evidence="3">SpSt-508</strain>
    </source>
</reference>
<dbReference type="AlphaFoldDB" id="A0A7C4LMI6"/>
<organism evidence="3">
    <name type="scientific">Schlesneria paludicola</name>
    <dbReference type="NCBI Taxonomy" id="360056"/>
    <lineage>
        <taxon>Bacteria</taxon>
        <taxon>Pseudomonadati</taxon>
        <taxon>Planctomycetota</taxon>
        <taxon>Planctomycetia</taxon>
        <taxon>Planctomycetales</taxon>
        <taxon>Planctomycetaceae</taxon>
        <taxon>Schlesneria</taxon>
    </lineage>
</organism>
<keyword evidence="1" id="KW-0472">Membrane</keyword>
<protein>
    <submittedName>
        <fullName evidence="3">M56 family metallopeptidase</fullName>
    </submittedName>
</protein>
<comment type="caution">
    <text evidence="3">The sequence shown here is derived from an EMBL/GenBank/DDBJ whole genome shotgun (WGS) entry which is preliminary data.</text>
</comment>
<proteinExistence type="predicted"/>
<keyword evidence="1" id="KW-0812">Transmembrane</keyword>
<dbReference type="InterPro" id="IPR052173">
    <property type="entry name" value="Beta-lactam_resp_regulator"/>
</dbReference>
<evidence type="ECO:0000313" key="3">
    <source>
        <dbReference type="EMBL" id="HGT40802.1"/>
    </source>
</evidence>
<name>A0A7C4LMI6_9PLAN</name>
<dbReference type="Pfam" id="PF05569">
    <property type="entry name" value="Peptidase_M56"/>
    <property type="match status" value="1"/>
</dbReference>
<dbReference type="EMBL" id="DSVQ01000018">
    <property type="protein sequence ID" value="HGT40802.1"/>
    <property type="molecule type" value="Genomic_DNA"/>
</dbReference>
<gene>
    <name evidence="3" type="ORF">ENS64_16275</name>
</gene>
<dbReference type="PANTHER" id="PTHR34978:SF3">
    <property type="entry name" value="SLR0241 PROTEIN"/>
    <property type="match status" value="1"/>
</dbReference>
<evidence type="ECO:0000256" key="1">
    <source>
        <dbReference type="SAM" id="Phobius"/>
    </source>
</evidence>
<dbReference type="PANTHER" id="PTHR34978">
    <property type="entry name" value="POSSIBLE SENSOR-TRANSDUCER PROTEIN BLAR"/>
    <property type="match status" value="1"/>
</dbReference>
<evidence type="ECO:0000259" key="2">
    <source>
        <dbReference type="Pfam" id="PF05569"/>
    </source>
</evidence>
<accession>A0A7C4LMI6</accession>
<feature type="transmembrane region" description="Helical" evidence="1">
    <location>
        <begin position="142"/>
        <end position="162"/>
    </location>
</feature>
<feature type="transmembrane region" description="Helical" evidence="1">
    <location>
        <begin position="6"/>
        <end position="27"/>
    </location>
</feature>
<feature type="transmembrane region" description="Helical" evidence="1">
    <location>
        <begin position="347"/>
        <end position="366"/>
    </location>
</feature>
<keyword evidence="1" id="KW-1133">Transmembrane helix</keyword>
<feature type="transmembrane region" description="Helical" evidence="1">
    <location>
        <begin position="39"/>
        <end position="57"/>
    </location>
</feature>